<organism evidence="1 2">
    <name type="scientific">Myroides indicus</name>
    <dbReference type="NCBI Taxonomy" id="1323422"/>
    <lineage>
        <taxon>Bacteria</taxon>
        <taxon>Pseudomonadati</taxon>
        <taxon>Bacteroidota</taxon>
        <taxon>Flavobacteriia</taxon>
        <taxon>Flavobacteriales</taxon>
        <taxon>Flavobacteriaceae</taxon>
        <taxon>Myroides</taxon>
    </lineage>
</organism>
<dbReference type="RefSeq" id="WP_133712979.1">
    <property type="nucleotide sequence ID" value="NZ_SOAG01000019.1"/>
</dbReference>
<evidence type="ECO:0000313" key="1">
    <source>
        <dbReference type="EMBL" id="TDS56592.1"/>
    </source>
</evidence>
<dbReference type="OrthoDB" id="676614at2"/>
<reference evidence="1 2" key="1">
    <citation type="submission" date="2019-03" db="EMBL/GenBank/DDBJ databases">
        <title>Genomic Encyclopedia of Archaeal and Bacterial Type Strains, Phase II (KMG-II): from individual species to whole genera.</title>
        <authorList>
            <person name="Goeker M."/>
        </authorList>
    </citation>
    <scope>NUCLEOTIDE SEQUENCE [LARGE SCALE GENOMIC DNA]</scope>
    <source>
        <strain evidence="1 2">DSM 28213</strain>
    </source>
</reference>
<dbReference type="EMBL" id="SOAG01000019">
    <property type="protein sequence ID" value="TDS56592.1"/>
    <property type="molecule type" value="Genomic_DNA"/>
</dbReference>
<proteinExistence type="predicted"/>
<evidence type="ECO:0000313" key="2">
    <source>
        <dbReference type="Proteomes" id="UP000295215"/>
    </source>
</evidence>
<dbReference type="AlphaFoldDB" id="A0A4R7EXP6"/>
<dbReference type="Proteomes" id="UP000295215">
    <property type="component" value="Unassembled WGS sequence"/>
</dbReference>
<comment type="caution">
    <text evidence="1">The sequence shown here is derived from an EMBL/GenBank/DDBJ whole genome shotgun (WGS) entry which is preliminary data.</text>
</comment>
<protein>
    <recommendedName>
        <fullName evidence="3">IPExxxVDY family protein</fullName>
    </recommendedName>
</protein>
<dbReference type="InterPro" id="IPR047690">
    <property type="entry name" value="IPExxxVDY_fam"/>
</dbReference>
<dbReference type="NCBIfam" id="NF033205">
    <property type="entry name" value="IPExxxVDY"/>
    <property type="match status" value="1"/>
</dbReference>
<keyword evidence="2" id="KW-1185">Reference proteome</keyword>
<evidence type="ECO:0008006" key="3">
    <source>
        <dbReference type="Google" id="ProtNLM"/>
    </source>
</evidence>
<sequence length="163" mass="18915">MSAPTIYLLDDFDTEDYKLIALHSSRKDEYKIAYFINVVLNLFLERRAEDIAITMDEGTGSFVLFEYEDSDHHVLWQLISNKTFLQPKNQTESLLFSGIAPVITRQGYLFPELKTVDYLIKIENTNHQFDIAATIEKLNSLKIISTAYEIKPEKIKSKQNLIF</sequence>
<name>A0A4R7EXP6_9FLAO</name>
<gene>
    <name evidence="1" type="ORF">C8P70_11928</name>
</gene>
<accession>A0A4R7EXP6</accession>